<gene>
    <name evidence="1" type="ORF">rCG_46695</name>
</gene>
<organism evidence="1 2">
    <name type="scientific">Rattus norvegicus</name>
    <name type="common">Rat</name>
    <dbReference type="NCBI Taxonomy" id="10116"/>
    <lineage>
        <taxon>Eukaryota</taxon>
        <taxon>Metazoa</taxon>
        <taxon>Chordata</taxon>
        <taxon>Craniata</taxon>
        <taxon>Vertebrata</taxon>
        <taxon>Euteleostomi</taxon>
        <taxon>Mammalia</taxon>
        <taxon>Eutheria</taxon>
        <taxon>Euarchontoglires</taxon>
        <taxon>Glires</taxon>
        <taxon>Rodentia</taxon>
        <taxon>Myomorpha</taxon>
        <taxon>Muroidea</taxon>
        <taxon>Muridae</taxon>
        <taxon>Murinae</taxon>
        <taxon>Rattus</taxon>
    </lineage>
</organism>
<proteinExistence type="predicted"/>
<evidence type="ECO:0000313" key="2">
    <source>
        <dbReference type="Proteomes" id="UP000234681"/>
    </source>
</evidence>
<evidence type="ECO:0000313" key="1">
    <source>
        <dbReference type="EMBL" id="EDM14516.1"/>
    </source>
</evidence>
<accession>A6IX85</accession>
<reference evidence="2" key="1">
    <citation type="submission" date="2005-09" db="EMBL/GenBank/DDBJ databases">
        <authorList>
            <person name="Mural R.J."/>
            <person name="Li P.W."/>
            <person name="Adams M.D."/>
            <person name="Amanatides P.G."/>
            <person name="Baden-Tillson H."/>
            <person name="Barnstead M."/>
            <person name="Chin S.H."/>
            <person name="Dew I."/>
            <person name="Evans C.A."/>
            <person name="Ferriera S."/>
            <person name="Flanigan M."/>
            <person name="Fosler C."/>
            <person name="Glodek A."/>
            <person name="Gu Z."/>
            <person name="Holt R.A."/>
            <person name="Jennings D."/>
            <person name="Kraft C.L."/>
            <person name="Lu F."/>
            <person name="Nguyen T."/>
            <person name="Nusskern D.R."/>
            <person name="Pfannkoch C.M."/>
            <person name="Sitter C."/>
            <person name="Sutton G.G."/>
            <person name="Venter J.C."/>
            <person name="Wang Z."/>
            <person name="Woodage T."/>
            <person name="Zheng X.H."/>
            <person name="Zhong F."/>
        </authorList>
    </citation>
    <scope>NUCLEOTIDE SEQUENCE [LARGE SCALE GENOMIC DNA]</scope>
    <source>
        <strain>BN</strain>
        <strain evidence="2">Sprague-Dawley</strain>
    </source>
</reference>
<dbReference type="EMBL" id="CH473971">
    <property type="protein sequence ID" value="EDM14516.1"/>
    <property type="molecule type" value="Genomic_DNA"/>
</dbReference>
<protein>
    <submittedName>
        <fullName evidence="1">RCG46695</fullName>
    </submittedName>
</protein>
<sequence>MTKKQTLLGKKELAHTFRQQSMKAEWEMLCHRGLLHSPHQDHIKHHNSAQLYNRQPWTEKSKSWRAREKAFHVLDSSSTNPQKDMYT</sequence>
<dbReference type="AlphaFoldDB" id="A6IX85"/>
<name>A6IX85_RAT</name>
<dbReference type="Proteomes" id="UP000234681">
    <property type="component" value="Chromosome 18"/>
</dbReference>